<keyword evidence="4" id="KW-1185">Reference proteome</keyword>
<comment type="caution">
    <text evidence="3">The sequence shown here is derived from an EMBL/GenBank/DDBJ whole genome shotgun (WGS) entry which is preliminary data.</text>
</comment>
<accession>A0AAE0W525</accession>
<dbReference type="Proteomes" id="UP001195483">
    <property type="component" value="Unassembled WGS sequence"/>
</dbReference>
<reference evidence="3" key="2">
    <citation type="journal article" date="2021" name="Genome Biol. Evol.">
        <title>Developing a high-quality reference genome for a parasitic bivalve with doubly uniparental inheritance (Bivalvia: Unionida).</title>
        <authorList>
            <person name="Smith C.H."/>
        </authorList>
    </citation>
    <scope>NUCLEOTIDE SEQUENCE</scope>
    <source>
        <strain evidence="3">CHS0354</strain>
        <tissue evidence="3">Mantle</tissue>
    </source>
</reference>
<feature type="transmembrane region" description="Helical" evidence="2">
    <location>
        <begin position="53"/>
        <end position="73"/>
    </location>
</feature>
<dbReference type="EMBL" id="JAEAOA010002205">
    <property type="protein sequence ID" value="KAK3601379.1"/>
    <property type="molecule type" value="Genomic_DNA"/>
</dbReference>
<protein>
    <submittedName>
        <fullName evidence="3">Uncharacterized protein</fullName>
    </submittedName>
</protein>
<keyword evidence="2" id="KW-0472">Membrane</keyword>
<evidence type="ECO:0000313" key="3">
    <source>
        <dbReference type="EMBL" id="KAK3601379.1"/>
    </source>
</evidence>
<evidence type="ECO:0000256" key="2">
    <source>
        <dbReference type="SAM" id="Phobius"/>
    </source>
</evidence>
<dbReference type="AlphaFoldDB" id="A0AAE0W525"/>
<keyword evidence="2" id="KW-0812">Transmembrane</keyword>
<feature type="compositionally biased region" description="Basic and acidic residues" evidence="1">
    <location>
        <begin position="1"/>
        <end position="23"/>
    </location>
</feature>
<proteinExistence type="predicted"/>
<reference evidence="3" key="1">
    <citation type="journal article" date="2021" name="Genome Biol. Evol.">
        <title>A High-Quality Reference Genome for a Parasitic Bivalve with Doubly Uniparental Inheritance (Bivalvia: Unionida).</title>
        <authorList>
            <person name="Smith C.H."/>
        </authorList>
    </citation>
    <scope>NUCLEOTIDE SEQUENCE</scope>
    <source>
        <strain evidence="3">CHS0354</strain>
    </source>
</reference>
<reference evidence="3" key="3">
    <citation type="submission" date="2023-05" db="EMBL/GenBank/DDBJ databases">
        <authorList>
            <person name="Smith C.H."/>
        </authorList>
    </citation>
    <scope>NUCLEOTIDE SEQUENCE</scope>
    <source>
        <strain evidence="3">CHS0354</strain>
        <tissue evidence="3">Mantle</tissue>
    </source>
</reference>
<gene>
    <name evidence="3" type="ORF">CHS0354_037694</name>
</gene>
<evidence type="ECO:0000256" key="1">
    <source>
        <dbReference type="SAM" id="MobiDB-lite"/>
    </source>
</evidence>
<sequence length="83" mass="9421">MYRSRLKAENKVDQVESQDDKSSTFESSDEEYTSGLQNRETFNDPKLENLKQWMSYLTLMYVFVSGLGPNLAAQALGIASGKY</sequence>
<keyword evidence="2" id="KW-1133">Transmembrane helix</keyword>
<organism evidence="3 4">
    <name type="scientific">Potamilus streckersoni</name>
    <dbReference type="NCBI Taxonomy" id="2493646"/>
    <lineage>
        <taxon>Eukaryota</taxon>
        <taxon>Metazoa</taxon>
        <taxon>Spiralia</taxon>
        <taxon>Lophotrochozoa</taxon>
        <taxon>Mollusca</taxon>
        <taxon>Bivalvia</taxon>
        <taxon>Autobranchia</taxon>
        <taxon>Heteroconchia</taxon>
        <taxon>Palaeoheterodonta</taxon>
        <taxon>Unionida</taxon>
        <taxon>Unionoidea</taxon>
        <taxon>Unionidae</taxon>
        <taxon>Ambleminae</taxon>
        <taxon>Lampsilini</taxon>
        <taxon>Potamilus</taxon>
    </lineage>
</organism>
<feature type="region of interest" description="Disordered" evidence="1">
    <location>
        <begin position="1"/>
        <end position="41"/>
    </location>
</feature>
<evidence type="ECO:0000313" key="4">
    <source>
        <dbReference type="Proteomes" id="UP001195483"/>
    </source>
</evidence>
<name>A0AAE0W525_9BIVA</name>